<dbReference type="PANTHER" id="PTHR35910">
    <property type="entry name" value="2EXR DOMAIN-CONTAINING PROTEIN"/>
    <property type="match status" value="1"/>
</dbReference>
<dbReference type="PANTHER" id="PTHR35910:SF6">
    <property type="entry name" value="2EXR DOMAIN-CONTAINING PROTEIN"/>
    <property type="match status" value="1"/>
</dbReference>
<name>A0A194XGY5_MOLSC</name>
<evidence type="ECO:0000259" key="1">
    <source>
        <dbReference type="Pfam" id="PF20150"/>
    </source>
</evidence>
<dbReference type="GeneID" id="28829348"/>
<reference evidence="2 3" key="1">
    <citation type="submission" date="2015-10" db="EMBL/GenBank/DDBJ databases">
        <title>Full genome of DAOMC 229536 Phialocephala scopiformis, a fungal endophyte of spruce producing the potent anti-insectan compound rugulosin.</title>
        <authorList>
            <consortium name="DOE Joint Genome Institute"/>
            <person name="Walker A.K."/>
            <person name="Frasz S.L."/>
            <person name="Seifert K.A."/>
            <person name="Miller J.D."/>
            <person name="Mondo S.J."/>
            <person name="Labutti K."/>
            <person name="Lipzen A."/>
            <person name="Dockter R."/>
            <person name="Kennedy M."/>
            <person name="Grigoriev I.V."/>
            <person name="Spatafora J.W."/>
        </authorList>
    </citation>
    <scope>NUCLEOTIDE SEQUENCE [LARGE SCALE GENOMIC DNA]</scope>
    <source>
        <strain evidence="2 3">CBS 120377</strain>
    </source>
</reference>
<dbReference type="RefSeq" id="XP_018073783.1">
    <property type="nucleotide sequence ID" value="XM_018219622.1"/>
</dbReference>
<sequence length="326" mass="37165">MARTKQCARKNPGDWAYRPGWNCYEKRPHQPTTTSGPSSTQTEALIPSNPFSASNSTIPIPDLSRFRTLPFEIRTSIWEAFACLQRIVTIHAITDRGLRAPIPPILHVCAESRAVGSKHYTLSFGFRGSTDFNDVSERWDDHPALEAKVYFNFERDVLYFGREWNEGIVGQWSCANHLKRLVNGEDMKKVERIGFDVDVSVCCQLAGRNHGPWLVPWTGLKKVYLGLRDPLPAAESLSYLRSSKPDWKREGLLEALGPDLYEEFVKRYRGVGIWLEVPEELSGEEAVEFIRTRLGRVYGTQHGAFHVQHGEEDFHDMFTTALVVRK</sequence>
<evidence type="ECO:0000313" key="2">
    <source>
        <dbReference type="EMBL" id="KUJ19428.1"/>
    </source>
</evidence>
<dbReference type="InParanoid" id="A0A194XGY5"/>
<accession>A0A194XGY5</accession>
<feature type="domain" description="2EXR" evidence="1">
    <location>
        <begin position="65"/>
        <end position="158"/>
    </location>
</feature>
<dbReference type="Proteomes" id="UP000070700">
    <property type="component" value="Unassembled WGS sequence"/>
</dbReference>
<evidence type="ECO:0000313" key="3">
    <source>
        <dbReference type="Proteomes" id="UP000070700"/>
    </source>
</evidence>
<dbReference type="KEGG" id="psco:LY89DRAFT_731825"/>
<gene>
    <name evidence="2" type="ORF">LY89DRAFT_731825</name>
</gene>
<dbReference type="EMBL" id="KQ947411">
    <property type="protein sequence ID" value="KUJ19428.1"/>
    <property type="molecule type" value="Genomic_DNA"/>
</dbReference>
<keyword evidence="3" id="KW-1185">Reference proteome</keyword>
<organism evidence="2 3">
    <name type="scientific">Mollisia scopiformis</name>
    <name type="common">Conifer needle endophyte fungus</name>
    <name type="synonym">Phialocephala scopiformis</name>
    <dbReference type="NCBI Taxonomy" id="149040"/>
    <lineage>
        <taxon>Eukaryota</taxon>
        <taxon>Fungi</taxon>
        <taxon>Dikarya</taxon>
        <taxon>Ascomycota</taxon>
        <taxon>Pezizomycotina</taxon>
        <taxon>Leotiomycetes</taxon>
        <taxon>Helotiales</taxon>
        <taxon>Mollisiaceae</taxon>
        <taxon>Mollisia</taxon>
    </lineage>
</organism>
<dbReference type="InterPro" id="IPR045518">
    <property type="entry name" value="2EXR"/>
</dbReference>
<proteinExistence type="predicted"/>
<dbReference type="Pfam" id="PF20150">
    <property type="entry name" value="2EXR"/>
    <property type="match status" value="1"/>
</dbReference>
<dbReference type="AlphaFoldDB" id="A0A194XGY5"/>
<dbReference type="OrthoDB" id="3473305at2759"/>
<protein>
    <recommendedName>
        <fullName evidence="1">2EXR domain-containing protein</fullName>
    </recommendedName>
</protein>